<organism evidence="2 3">
    <name type="scientific">Murinocardiopsis flavida</name>
    <dbReference type="NCBI Taxonomy" id="645275"/>
    <lineage>
        <taxon>Bacteria</taxon>
        <taxon>Bacillati</taxon>
        <taxon>Actinomycetota</taxon>
        <taxon>Actinomycetes</taxon>
        <taxon>Streptosporangiales</taxon>
        <taxon>Nocardiopsidaceae</taxon>
        <taxon>Murinocardiopsis</taxon>
    </lineage>
</organism>
<gene>
    <name evidence="2" type="ORF">CLV63_10289</name>
</gene>
<dbReference type="EMBL" id="PYGA01000002">
    <property type="protein sequence ID" value="PSK99962.1"/>
    <property type="molecule type" value="Genomic_DNA"/>
</dbReference>
<reference evidence="2 3" key="1">
    <citation type="submission" date="2018-03" db="EMBL/GenBank/DDBJ databases">
        <title>Genomic Encyclopedia of Archaeal and Bacterial Type Strains, Phase II (KMG-II): from individual species to whole genera.</title>
        <authorList>
            <person name="Goeker M."/>
        </authorList>
    </citation>
    <scope>NUCLEOTIDE SEQUENCE [LARGE SCALE GENOMIC DNA]</scope>
    <source>
        <strain evidence="2 3">DSM 45312</strain>
    </source>
</reference>
<dbReference type="RefSeq" id="WP_106581354.1">
    <property type="nucleotide sequence ID" value="NZ_PYGA01000002.1"/>
</dbReference>
<dbReference type="OrthoDB" id="3436465at2"/>
<keyword evidence="3" id="KW-1185">Reference proteome</keyword>
<sequence>MNRMIRAALAVAVLLAAGTAPSAAAEKPPVLGSADFTGEFSHNAERGEIEASVEVNTLKRPKDGRLVNLMYTIHNEDKEEFYPVSALSSSSVYDYGPIKSKSGAVLDAGGTTRYHTLTDEQFYCFCSNANGFATTDVLDPGTSGVLWASFLVPEDVERVTVRIPAFGPVEDVPIG</sequence>
<feature type="chain" id="PRO_5015121551" description="DUF4352 domain-containing protein" evidence="1">
    <location>
        <begin position="25"/>
        <end position="175"/>
    </location>
</feature>
<dbReference type="Proteomes" id="UP000240542">
    <property type="component" value="Unassembled WGS sequence"/>
</dbReference>
<keyword evidence="1" id="KW-0732">Signal</keyword>
<protein>
    <recommendedName>
        <fullName evidence="4">DUF4352 domain-containing protein</fullName>
    </recommendedName>
</protein>
<feature type="signal peptide" evidence="1">
    <location>
        <begin position="1"/>
        <end position="24"/>
    </location>
</feature>
<evidence type="ECO:0008006" key="4">
    <source>
        <dbReference type="Google" id="ProtNLM"/>
    </source>
</evidence>
<comment type="caution">
    <text evidence="2">The sequence shown here is derived from an EMBL/GenBank/DDBJ whole genome shotgun (WGS) entry which is preliminary data.</text>
</comment>
<name>A0A2P8DRW8_9ACTN</name>
<dbReference type="AlphaFoldDB" id="A0A2P8DRW8"/>
<evidence type="ECO:0000313" key="3">
    <source>
        <dbReference type="Proteomes" id="UP000240542"/>
    </source>
</evidence>
<evidence type="ECO:0000313" key="2">
    <source>
        <dbReference type="EMBL" id="PSK99962.1"/>
    </source>
</evidence>
<proteinExistence type="predicted"/>
<accession>A0A2P8DRW8</accession>
<evidence type="ECO:0000256" key="1">
    <source>
        <dbReference type="SAM" id="SignalP"/>
    </source>
</evidence>